<name>A0A089LVL9_9BACL</name>
<reference evidence="1 2" key="1">
    <citation type="submission" date="2014-08" db="EMBL/GenBank/DDBJ databases">
        <title>Comparative genomics of the Paenibacillus odorifer group.</title>
        <authorList>
            <person name="den Bakker H.C."/>
            <person name="Tsai Y.-C."/>
            <person name="Martin N."/>
            <person name="Korlach J."/>
            <person name="Wiedmann M."/>
        </authorList>
    </citation>
    <scope>NUCLEOTIDE SEQUENCE [LARGE SCALE GENOMIC DNA]</scope>
    <source>
        <strain evidence="1 2">DSM 14472</strain>
    </source>
</reference>
<evidence type="ECO:0000313" key="2">
    <source>
        <dbReference type="Proteomes" id="UP000029507"/>
    </source>
</evidence>
<dbReference type="SUPFAM" id="SSF50998">
    <property type="entry name" value="Quinoprotein alcohol dehydrogenase-like"/>
    <property type="match status" value="1"/>
</dbReference>
<dbReference type="OrthoDB" id="2499502at2"/>
<dbReference type="RefSeq" id="WP_038697547.1">
    <property type="nucleotide sequence ID" value="NZ_CP009286.1"/>
</dbReference>
<proteinExistence type="predicted"/>
<dbReference type="Proteomes" id="UP000029507">
    <property type="component" value="Chromosome"/>
</dbReference>
<dbReference type="InterPro" id="IPR015943">
    <property type="entry name" value="WD40/YVTN_repeat-like_dom_sf"/>
</dbReference>
<protein>
    <submittedName>
        <fullName evidence="1">Uncharacterized protein</fullName>
    </submittedName>
</protein>
<accession>A0A089LVL9</accession>
<dbReference type="Gene3D" id="2.130.10.10">
    <property type="entry name" value="YVTN repeat-like/Quinoprotein amine dehydrogenase"/>
    <property type="match status" value="1"/>
</dbReference>
<sequence length="602" mass="65449">MNQQLYSHAGKPCRNFNILATEVLIDPVDGREKFVLSNYAMGETGSLILIDTITGQGENLPLPVGPGAWGLVNWHHEKLVVGTCVDHAYLHVLDLRTRQWAPVLISEGESYFWGMTLGSDGKVYGGTYPGCSLMQYDPQTHTLLNLGKVSDNVSNQYSRPVWGEAAGYILMNYGFDTNGMKAYRISDGQFIEFGSPGEQIKWVTGKLVCTEQENGNGLAYYDAAALQPVDGGAVTERDIPLLTLTLTGGQSVPIRHLGGNRAAGVKGQEYFIADLPPDSASYAEPMEVDLKRIPVEAPATAIFTLQSDGKELLWGASGFGQTVFSFNPSTGAYWNSPSVCNAGGEVYGLQFIDNRLFMSAYVGGDHVLYDPSRPWEQLHNVNPRTLRSVAPELIRPEGRSVLGPDGAFWTGWSAQYGVYGGGLSRVDPATLEVEIWYDPVPGQQVSGLAADEKYLYFTTNGGASGLPTRKVQSRFIVWEPGKGIVLESLFEEEQEAGNAIAALGGKVVCCAGDAIHIFDRRQGEFVAAVPVGQSCQWLVALDERTAGAFCGEEYWEIDMETGSGHQVIRTPGYVRASALHDGKLYFAAGSDLYVLNRTYLEG</sequence>
<organism evidence="1 2">
    <name type="scientific">Paenibacillus stellifer</name>
    <dbReference type="NCBI Taxonomy" id="169760"/>
    <lineage>
        <taxon>Bacteria</taxon>
        <taxon>Bacillati</taxon>
        <taxon>Bacillota</taxon>
        <taxon>Bacilli</taxon>
        <taxon>Bacillales</taxon>
        <taxon>Paenibacillaceae</taxon>
        <taxon>Paenibacillus</taxon>
    </lineage>
</organism>
<dbReference type="STRING" id="169760.PSTEL_19140"/>
<dbReference type="SUPFAM" id="SSF63825">
    <property type="entry name" value="YWTD domain"/>
    <property type="match status" value="1"/>
</dbReference>
<dbReference type="AlphaFoldDB" id="A0A089LVL9"/>
<gene>
    <name evidence="1" type="ORF">PSTEL_19140</name>
</gene>
<evidence type="ECO:0000313" key="1">
    <source>
        <dbReference type="EMBL" id="AIQ64912.1"/>
    </source>
</evidence>
<dbReference type="InterPro" id="IPR011047">
    <property type="entry name" value="Quinoprotein_ADH-like_sf"/>
</dbReference>
<dbReference type="EMBL" id="CP009286">
    <property type="protein sequence ID" value="AIQ64912.1"/>
    <property type="molecule type" value="Genomic_DNA"/>
</dbReference>
<keyword evidence="2" id="KW-1185">Reference proteome</keyword>
<dbReference type="HOGENOM" id="CLU_453311_0_0_9"/>
<dbReference type="KEGG" id="pste:PSTEL_19140"/>